<accession>A0A8S9P5F4</accession>
<organism evidence="2 3">
    <name type="scientific">Brassica cretica</name>
    <name type="common">Mustard</name>
    <dbReference type="NCBI Taxonomy" id="69181"/>
    <lineage>
        <taxon>Eukaryota</taxon>
        <taxon>Viridiplantae</taxon>
        <taxon>Streptophyta</taxon>
        <taxon>Embryophyta</taxon>
        <taxon>Tracheophyta</taxon>
        <taxon>Spermatophyta</taxon>
        <taxon>Magnoliopsida</taxon>
        <taxon>eudicotyledons</taxon>
        <taxon>Gunneridae</taxon>
        <taxon>Pentapetalae</taxon>
        <taxon>rosids</taxon>
        <taxon>malvids</taxon>
        <taxon>Brassicales</taxon>
        <taxon>Brassicaceae</taxon>
        <taxon>Brassiceae</taxon>
        <taxon>Brassica</taxon>
    </lineage>
</organism>
<feature type="region of interest" description="Disordered" evidence="1">
    <location>
        <begin position="1"/>
        <end position="25"/>
    </location>
</feature>
<proteinExistence type="predicted"/>
<evidence type="ECO:0000256" key="1">
    <source>
        <dbReference type="SAM" id="MobiDB-lite"/>
    </source>
</evidence>
<protein>
    <submittedName>
        <fullName evidence="2">Uncharacterized protein</fullName>
    </submittedName>
</protein>
<reference evidence="2" key="1">
    <citation type="submission" date="2019-12" db="EMBL/GenBank/DDBJ databases">
        <title>Genome sequencing and annotation of Brassica cretica.</title>
        <authorList>
            <person name="Studholme D.J."/>
            <person name="Sarris P."/>
        </authorList>
    </citation>
    <scope>NUCLEOTIDE SEQUENCE</scope>
    <source>
        <strain evidence="2">PFS-109/04</strain>
        <tissue evidence="2">Leaf</tissue>
    </source>
</reference>
<gene>
    <name evidence="2" type="ORF">F2Q69_00005766</name>
</gene>
<evidence type="ECO:0000313" key="2">
    <source>
        <dbReference type="EMBL" id="KAF3508193.1"/>
    </source>
</evidence>
<sequence length="640" mass="73885">MSTTTLSQSRSHRRSPEESMIKESLQLTTVEPNEYDEDYEEERATEYRAILDEEDKLLHHSYWKRNAPSIDMTSWPSIDTQPQQLCRKRTSTDTAYYKSVDTDFNCAREGDYPIGSWADEHHHESFAVETATYAPGADNLRDTIRSTLVINNRSTLVINNRSTYVTNNRSTTTLQHRSITVQYRKPLDPDGYAKAIDGRTLHVSREDIADIFQTANGADNLFMHQRSNPEQKATKECYDTAGGIDSGFIQRSRHTNQPSIDRQPELGRRAYDLFGNRKFYTEEKDECGVYRDDRRSARDLDGRTIPVHTKDIRRLLERGSRDEPAYICLPEHASSFTLTKLMKLDGVYYSLNDSISWLTTCTEEMKQEIARIQHATDVARPPSIDRRQPPSIDIRPPTSIDRHHHTSIDNCLTTLIDNKERLDGRCDDIYSSMDLSISALTSKVEAIQRELVEIQSYIARRPEASLSIDRRNNISTDIHNRTSVDNTTNQGRLVPKMTSDMSNTHYHGEEISADTYAALTKHQFNLESLGERLQMIENTTATMKDKWRRGDEAMSDFTGFFKQVWKIRIVLEISDDFGAFWRYLEQAPEMTIELDNRSILESKNRSICMSWYRSTVKRAESPFGHSRLEGQDFTILQDYP</sequence>
<feature type="region of interest" description="Disordered" evidence="1">
    <location>
        <begin position="381"/>
        <end position="400"/>
    </location>
</feature>
<dbReference type="AlphaFoldDB" id="A0A8S9P5F4"/>
<dbReference type="EMBL" id="QGKX02001521">
    <property type="protein sequence ID" value="KAF3508193.1"/>
    <property type="molecule type" value="Genomic_DNA"/>
</dbReference>
<evidence type="ECO:0000313" key="3">
    <source>
        <dbReference type="Proteomes" id="UP000712600"/>
    </source>
</evidence>
<name>A0A8S9P5F4_BRACR</name>
<comment type="caution">
    <text evidence="2">The sequence shown here is derived from an EMBL/GenBank/DDBJ whole genome shotgun (WGS) entry which is preliminary data.</text>
</comment>
<dbReference type="Proteomes" id="UP000712600">
    <property type="component" value="Unassembled WGS sequence"/>
</dbReference>